<comment type="caution">
    <text evidence="1">The sequence shown here is derived from an EMBL/GenBank/DDBJ whole genome shotgun (WGS) entry which is preliminary data.</text>
</comment>
<dbReference type="Proteomes" id="UP000799755">
    <property type="component" value="Unassembled WGS sequence"/>
</dbReference>
<reference evidence="1" key="1">
    <citation type="journal article" date="2020" name="Stud. Mycol.">
        <title>101 Dothideomycetes genomes: a test case for predicting lifestyles and emergence of pathogens.</title>
        <authorList>
            <person name="Haridas S."/>
            <person name="Albert R."/>
            <person name="Binder M."/>
            <person name="Bloem J."/>
            <person name="Labutti K."/>
            <person name="Salamov A."/>
            <person name="Andreopoulos B."/>
            <person name="Baker S."/>
            <person name="Barry K."/>
            <person name="Bills G."/>
            <person name="Bluhm B."/>
            <person name="Cannon C."/>
            <person name="Castanera R."/>
            <person name="Culley D."/>
            <person name="Daum C."/>
            <person name="Ezra D."/>
            <person name="Gonzalez J."/>
            <person name="Henrissat B."/>
            <person name="Kuo A."/>
            <person name="Liang C."/>
            <person name="Lipzen A."/>
            <person name="Lutzoni F."/>
            <person name="Magnuson J."/>
            <person name="Mondo S."/>
            <person name="Nolan M."/>
            <person name="Ohm R."/>
            <person name="Pangilinan J."/>
            <person name="Park H.-J."/>
            <person name="Ramirez L."/>
            <person name="Alfaro M."/>
            <person name="Sun H."/>
            <person name="Tritt A."/>
            <person name="Yoshinaga Y."/>
            <person name="Zwiers L.-H."/>
            <person name="Turgeon B."/>
            <person name="Goodwin S."/>
            <person name="Spatafora J."/>
            <person name="Crous P."/>
            <person name="Grigoriev I."/>
        </authorList>
    </citation>
    <scope>NUCLEOTIDE SEQUENCE</scope>
    <source>
        <strain evidence="1">ATCC 200398</strain>
    </source>
</reference>
<name>A0ACB6QSZ1_9PLEO</name>
<accession>A0ACB6QSZ1</accession>
<organism evidence="1 2">
    <name type="scientific">Lindgomyces ingoldianus</name>
    <dbReference type="NCBI Taxonomy" id="673940"/>
    <lineage>
        <taxon>Eukaryota</taxon>
        <taxon>Fungi</taxon>
        <taxon>Dikarya</taxon>
        <taxon>Ascomycota</taxon>
        <taxon>Pezizomycotina</taxon>
        <taxon>Dothideomycetes</taxon>
        <taxon>Pleosporomycetidae</taxon>
        <taxon>Pleosporales</taxon>
        <taxon>Lindgomycetaceae</taxon>
        <taxon>Lindgomyces</taxon>
    </lineage>
</organism>
<evidence type="ECO:0000313" key="2">
    <source>
        <dbReference type="Proteomes" id="UP000799755"/>
    </source>
</evidence>
<protein>
    <submittedName>
        <fullName evidence="1">Uncharacterized protein</fullName>
    </submittedName>
</protein>
<dbReference type="EMBL" id="MU003511">
    <property type="protein sequence ID" value="KAF2469688.1"/>
    <property type="molecule type" value="Genomic_DNA"/>
</dbReference>
<evidence type="ECO:0000313" key="1">
    <source>
        <dbReference type="EMBL" id="KAF2469688.1"/>
    </source>
</evidence>
<keyword evidence="2" id="KW-1185">Reference proteome</keyword>
<proteinExistence type="predicted"/>
<gene>
    <name evidence="1" type="ORF">BDR25DRAFT_356428</name>
</gene>
<sequence>MVLTLRCHERTCYGVINHRLAGRSYLSSLIEAVGHRLEALENCYHALLGFSTIHLIQNSISPQNPICTELSHSPSGISLQGLLGFYRLFGGLSTVKESGPAKRLLASIPVCRLTKEIQFKNWTGQIFYAKFQIQMTILFNQVRIRVAYLKRAALIPKEMSPNEGWEIEGLLPTLAKFSSFEHAFAASFHLQRR</sequence>